<keyword evidence="6 12" id="KW-0997">Cell inner membrane</keyword>
<evidence type="ECO:0000313" key="17">
    <source>
        <dbReference type="Proteomes" id="UP000294841"/>
    </source>
</evidence>
<dbReference type="PANTHER" id="PTHR47755:SF1">
    <property type="entry name" value="CELL DIVISION PROTEIN FTSX"/>
    <property type="match status" value="1"/>
</dbReference>
<proteinExistence type="inferred from homology"/>
<dbReference type="InterPro" id="IPR003838">
    <property type="entry name" value="ABC3_permease_C"/>
</dbReference>
<evidence type="ECO:0000256" key="1">
    <source>
        <dbReference type="ARBA" id="ARBA00004429"/>
    </source>
</evidence>
<evidence type="ECO:0000256" key="9">
    <source>
        <dbReference type="ARBA" id="ARBA00022989"/>
    </source>
</evidence>
<dbReference type="RefSeq" id="WP_132024428.1">
    <property type="nucleotide sequence ID" value="NZ_CP016605.1"/>
</dbReference>
<evidence type="ECO:0000256" key="7">
    <source>
        <dbReference type="ARBA" id="ARBA00022618"/>
    </source>
</evidence>
<protein>
    <recommendedName>
        <fullName evidence="4 12">Cell division protein FtsX</fullName>
    </recommendedName>
</protein>
<dbReference type="PANTHER" id="PTHR47755">
    <property type="entry name" value="CELL DIVISION PROTEIN FTSX"/>
    <property type="match status" value="1"/>
</dbReference>
<dbReference type="GO" id="GO:0005886">
    <property type="term" value="C:plasma membrane"/>
    <property type="evidence" value="ECO:0007669"/>
    <property type="project" value="UniProtKB-SubCell"/>
</dbReference>
<evidence type="ECO:0000256" key="4">
    <source>
        <dbReference type="ARBA" id="ARBA00021907"/>
    </source>
</evidence>
<dbReference type="PIRSF" id="PIRSF003097">
    <property type="entry name" value="FtsX"/>
    <property type="match status" value="1"/>
</dbReference>
<sequence>MSSRPVYASFLVQFIYSLKSVLNDLFHKKYTTLLTVFVISVSLTIPTVGYLFWKNINNTSLSFYPDAEITVYLHKNLSESDANLVVDKIRDQDGVESLNYISRQQSLNEFRNWSGFSDGLDILDDNPLPAVVTVKPTTDYNQHEKRDELRRKLNSIKGIQEVHLDNSLFGKFTALSWLVAQITILGTILMFLSVFLIISNSISADIYSKRANIEVSKLLGATDQFVLRPFLYTGIIYGILGGLFACIFSAAIILYFKNAIQYVTDLFSVTFQWQGIRISELFFLMIVCSLMGYVSAWISANKYIRILEKKN</sequence>
<dbReference type="EMBL" id="SLXI01000005">
    <property type="protein sequence ID" value="TCP12050.1"/>
    <property type="molecule type" value="Genomic_DNA"/>
</dbReference>
<keyword evidence="5 12" id="KW-1003">Cell membrane</keyword>
<evidence type="ECO:0000256" key="6">
    <source>
        <dbReference type="ARBA" id="ARBA00022519"/>
    </source>
</evidence>
<feature type="transmembrane region" description="Helical" evidence="13">
    <location>
        <begin position="276"/>
        <end position="300"/>
    </location>
</feature>
<accession>A0A4V2SIZ1</accession>
<dbReference type="Pfam" id="PF18075">
    <property type="entry name" value="FtsX_ECD"/>
    <property type="match status" value="1"/>
</dbReference>
<comment type="subcellular location">
    <subcellularLocation>
        <location evidence="1">Cell inner membrane</location>
        <topology evidence="1">Multi-pass membrane protein</topology>
    </subcellularLocation>
</comment>
<dbReference type="OrthoDB" id="9813411at2"/>
<evidence type="ECO:0000256" key="5">
    <source>
        <dbReference type="ARBA" id="ARBA00022475"/>
    </source>
</evidence>
<reference evidence="16 17" key="1">
    <citation type="submission" date="2019-03" db="EMBL/GenBank/DDBJ databases">
        <title>Genomic Encyclopedia of Type Strains, Phase IV (KMG-IV): sequencing the most valuable type-strain genomes for metagenomic binning, comparative biology and taxonomic classification.</title>
        <authorList>
            <person name="Goeker M."/>
        </authorList>
    </citation>
    <scope>NUCLEOTIDE SEQUENCE [LARGE SCALE GENOMIC DNA]</scope>
    <source>
        <strain evidence="16 17">DSM 28231</strain>
    </source>
</reference>
<comment type="similarity">
    <text evidence="2 12">Belongs to the ABC-4 integral membrane protein family. FtsX subfamily.</text>
</comment>
<keyword evidence="11 12" id="KW-0131">Cell cycle</keyword>
<dbReference type="GO" id="GO:0032153">
    <property type="term" value="C:cell division site"/>
    <property type="evidence" value="ECO:0007669"/>
    <property type="project" value="TreeGrafter"/>
</dbReference>
<evidence type="ECO:0000256" key="11">
    <source>
        <dbReference type="ARBA" id="ARBA00023306"/>
    </source>
</evidence>
<feature type="transmembrane region" description="Helical" evidence="13">
    <location>
        <begin position="174"/>
        <end position="198"/>
    </location>
</feature>
<keyword evidence="17" id="KW-1185">Reference proteome</keyword>
<evidence type="ECO:0000256" key="3">
    <source>
        <dbReference type="ARBA" id="ARBA00011160"/>
    </source>
</evidence>
<dbReference type="InterPro" id="IPR047590">
    <property type="entry name" value="FtsX_proteobact-type"/>
</dbReference>
<dbReference type="GO" id="GO:0051301">
    <property type="term" value="P:cell division"/>
    <property type="evidence" value="ECO:0007669"/>
    <property type="project" value="UniProtKB-KW"/>
</dbReference>
<dbReference type="InterPro" id="IPR004513">
    <property type="entry name" value="FtsX"/>
</dbReference>
<keyword evidence="7 12" id="KW-0132">Cell division</keyword>
<evidence type="ECO:0000256" key="8">
    <source>
        <dbReference type="ARBA" id="ARBA00022692"/>
    </source>
</evidence>
<name>A0A4V2SIZ1_9PAST</name>
<keyword evidence="8 13" id="KW-0812">Transmembrane</keyword>
<evidence type="ECO:0000256" key="2">
    <source>
        <dbReference type="ARBA" id="ARBA00007379"/>
    </source>
</evidence>
<keyword evidence="9 13" id="KW-1133">Transmembrane helix</keyword>
<keyword evidence="10 12" id="KW-0472">Membrane</keyword>
<feature type="domain" description="ABC3 transporter permease C-terminal" evidence="14">
    <location>
        <begin position="187"/>
        <end position="301"/>
    </location>
</feature>
<dbReference type="Gene3D" id="3.30.70.3040">
    <property type="match status" value="1"/>
</dbReference>
<evidence type="ECO:0000256" key="13">
    <source>
        <dbReference type="SAM" id="Phobius"/>
    </source>
</evidence>
<dbReference type="Proteomes" id="UP000294841">
    <property type="component" value="Unassembled WGS sequence"/>
</dbReference>
<comment type="function">
    <text evidence="12">Part of the ABC transporter FtsEX involved in cellular division.</text>
</comment>
<dbReference type="Pfam" id="PF02687">
    <property type="entry name" value="FtsX"/>
    <property type="match status" value="1"/>
</dbReference>
<evidence type="ECO:0000313" key="16">
    <source>
        <dbReference type="EMBL" id="TCP12050.1"/>
    </source>
</evidence>
<comment type="subunit">
    <text evidence="3">Forms a membrane-associated complex with FtsE.</text>
</comment>
<comment type="caution">
    <text evidence="16">The sequence shown here is derived from an EMBL/GenBank/DDBJ whole genome shotgun (WGS) entry which is preliminary data.</text>
</comment>
<organism evidence="16 17">
    <name type="scientific">Bisgaardia hudsonensis</name>
    <dbReference type="NCBI Taxonomy" id="109472"/>
    <lineage>
        <taxon>Bacteria</taxon>
        <taxon>Pseudomonadati</taxon>
        <taxon>Pseudomonadota</taxon>
        <taxon>Gammaproteobacteria</taxon>
        <taxon>Pasteurellales</taxon>
        <taxon>Pasteurellaceae</taxon>
        <taxon>Bisgaardia</taxon>
    </lineage>
</organism>
<evidence type="ECO:0000259" key="14">
    <source>
        <dbReference type="Pfam" id="PF02687"/>
    </source>
</evidence>
<dbReference type="AlphaFoldDB" id="A0A4V2SIZ1"/>
<dbReference type="NCBIfam" id="TIGR00439">
    <property type="entry name" value="FtsX_Gneg"/>
    <property type="match status" value="1"/>
</dbReference>
<feature type="transmembrane region" description="Helical" evidence="13">
    <location>
        <begin position="33"/>
        <end position="53"/>
    </location>
</feature>
<gene>
    <name evidence="16" type="ORF">EV697_105162</name>
</gene>
<feature type="domain" description="FtsX extracellular" evidence="15">
    <location>
        <begin position="68"/>
        <end position="162"/>
    </location>
</feature>
<feature type="transmembrane region" description="Helical" evidence="13">
    <location>
        <begin position="235"/>
        <end position="256"/>
    </location>
</feature>
<evidence type="ECO:0000259" key="15">
    <source>
        <dbReference type="Pfam" id="PF18075"/>
    </source>
</evidence>
<dbReference type="InterPro" id="IPR040690">
    <property type="entry name" value="FtsX_ECD"/>
</dbReference>
<evidence type="ECO:0000256" key="12">
    <source>
        <dbReference type="PIRNR" id="PIRNR003097"/>
    </source>
</evidence>
<evidence type="ECO:0000256" key="10">
    <source>
        <dbReference type="ARBA" id="ARBA00023136"/>
    </source>
</evidence>